<feature type="region of interest" description="Disordered" evidence="1">
    <location>
        <begin position="27"/>
        <end position="49"/>
    </location>
</feature>
<protein>
    <submittedName>
        <fullName evidence="2">Uncharacterized protein</fullName>
    </submittedName>
</protein>
<gene>
    <name evidence="2" type="ORF">F0562_007111</name>
</gene>
<sequence length="145" mass="16881">MNVVDHNKNKLQCKTFKLKADEALQRKQCDEERDRETPGGHEAKKEQGHLIQKLQQFQTRSARKFNEMSFALREERDNRMSANSLKQEVLTLMARLVKLKKWKDDAQEPNPASPHIEGRPKAHSTPREKALALECLDRSLKRPLL</sequence>
<proteinExistence type="predicted"/>
<feature type="compositionally biased region" description="Basic and acidic residues" evidence="1">
    <location>
        <begin position="27"/>
        <end position="48"/>
    </location>
</feature>
<accession>A0A5J5A5F2</accession>
<evidence type="ECO:0000256" key="1">
    <source>
        <dbReference type="SAM" id="MobiDB-lite"/>
    </source>
</evidence>
<name>A0A5J5A5F2_9ASTE</name>
<evidence type="ECO:0000313" key="2">
    <source>
        <dbReference type="EMBL" id="KAA8525256.1"/>
    </source>
</evidence>
<dbReference type="Proteomes" id="UP000325577">
    <property type="component" value="Linkage Group LG3"/>
</dbReference>
<organism evidence="2 3">
    <name type="scientific">Nyssa sinensis</name>
    <dbReference type="NCBI Taxonomy" id="561372"/>
    <lineage>
        <taxon>Eukaryota</taxon>
        <taxon>Viridiplantae</taxon>
        <taxon>Streptophyta</taxon>
        <taxon>Embryophyta</taxon>
        <taxon>Tracheophyta</taxon>
        <taxon>Spermatophyta</taxon>
        <taxon>Magnoliopsida</taxon>
        <taxon>eudicotyledons</taxon>
        <taxon>Gunneridae</taxon>
        <taxon>Pentapetalae</taxon>
        <taxon>asterids</taxon>
        <taxon>Cornales</taxon>
        <taxon>Nyssaceae</taxon>
        <taxon>Nyssa</taxon>
    </lineage>
</organism>
<reference evidence="2 3" key="1">
    <citation type="submission" date="2019-09" db="EMBL/GenBank/DDBJ databases">
        <title>A chromosome-level genome assembly of the Chinese tupelo Nyssa sinensis.</title>
        <authorList>
            <person name="Yang X."/>
            <person name="Kang M."/>
            <person name="Yang Y."/>
            <person name="Xiong H."/>
            <person name="Wang M."/>
            <person name="Zhang Z."/>
            <person name="Wang Z."/>
            <person name="Wu H."/>
            <person name="Ma T."/>
            <person name="Liu J."/>
            <person name="Xi Z."/>
        </authorList>
    </citation>
    <scope>NUCLEOTIDE SEQUENCE [LARGE SCALE GENOMIC DNA]</scope>
    <source>
        <strain evidence="2">J267</strain>
        <tissue evidence="2">Leaf</tissue>
    </source>
</reference>
<dbReference type="AlphaFoldDB" id="A0A5J5A5F2"/>
<feature type="region of interest" description="Disordered" evidence="1">
    <location>
        <begin position="102"/>
        <end position="129"/>
    </location>
</feature>
<evidence type="ECO:0000313" key="3">
    <source>
        <dbReference type="Proteomes" id="UP000325577"/>
    </source>
</evidence>
<keyword evidence="3" id="KW-1185">Reference proteome</keyword>
<feature type="compositionally biased region" description="Basic and acidic residues" evidence="1">
    <location>
        <begin position="116"/>
        <end position="129"/>
    </location>
</feature>
<dbReference type="EMBL" id="CM018046">
    <property type="protein sequence ID" value="KAA8525256.1"/>
    <property type="molecule type" value="Genomic_DNA"/>
</dbReference>